<dbReference type="Proteomes" id="UP001286313">
    <property type="component" value="Unassembled WGS sequence"/>
</dbReference>
<name>A0AAE1BSG9_PETCI</name>
<accession>A0AAE1BSG9</accession>
<evidence type="ECO:0000313" key="2">
    <source>
        <dbReference type="Proteomes" id="UP001286313"/>
    </source>
</evidence>
<protein>
    <submittedName>
        <fullName evidence="1">Uncharacterized protein</fullName>
    </submittedName>
</protein>
<comment type="caution">
    <text evidence="1">The sequence shown here is derived from an EMBL/GenBank/DDBJ whole genome shotgun (WGS) entry which is preliminary data.</text>
</comment>
<organism evidence="1 2">
    <name type="scientific">Petrolisthes cinctipes</name>
    <name type="common">Flat porcelain crab</name>
    <dbReference type="NCBI Taxonomy" id="88211"/>
    <lineage>
        <taxon>Eukaryota</taxon>
        <taxon>Metazoa</taxon>
        <taxon>Ecdysozoa</taxon>
        <taxon>Arthropoda</taxon>
        <taxon>Crustacea</taxon>
        <taxon>Multicrustacea</taxon>
        <taxon>Malacostraca</taxon>
        <taxon>Eumalacostraca</taxon>
        <taxon>Eucarida</taxon>
        <taxon>Decapoda</taxon>
        <taxon>Pleocyemata</taxon>
        <taxon>Anomura</taxon>
        <taxon>Galatheoidea</taxon>
        <taxon>Porcellanidae</taxon>
        <taxon>Petrolisthes</taxon>
    </lineage>
</organism>
<reference evidence="1" key="1">
    <citation type="submission" date="2023-10" db="EMBL/GenBank/DDBJ databases">
        <title>Genome assemblies of two species of porcelain crab, Petrolisthes cinctipes and Petrolisthes manimaculis (Anomura: Porcellanidae).</title>
        <authorList>
            <person name="Angst P."/>
        </authorList>
    </citation>
    <scope>NUCLEOTIDE SEQUENCE</scope>
    <source>
        <strain evidence="1">PB745_01</strain>
        <tissue evidence="1">Gill</tissue>
    </source>
</reference>
<dbReference type="AlphaFoldDB" id="A0AAE1BSG9"/>
<keyword evidence="2" id="KW-1185">Reference proteome</keyword>
<dbReference type="EMBL" id="JAWQEG010006558">
    <property type="protein sequence ID" value="KAK3854479.1"/>
    <property type="molecule type" value="Genomic_DNA"/>
</dbReference>
<sequence length="104" mass="11107">MTEGREPVDVDVDLAGVIGASSVETLSIRAGGEGLGNCGHSVVHMVQRLVDTSLGDMVGDDDDCGWLYYLATLGTSTTRKEEWIPLYGNVQSDCHLSRPLAGRI</sequence>
<evidence type="ECO:0000313" key="1">
    <source>
        <dbReference type="EMBL" id="KAK3854479.1"/>
    </source>
</evidence>
<proteinExistence type="predicted"/>
<gene>
    <name evidence="1" type="ORF">Pcinc_039043</name>
</gene>